<dbReference type="Pfam" id="PF12969">
    <property type="entry name" value="DUF3857"/>
    <property type="match status" value="1"/>
</dbReference>
<dbReference type="Proteomes" id="UP000179129">
    <property type="component" value="Unassembled WGS sequence"/>
</dbReference>
<dbReference type="InterPro" id="IPR002931">
    <property type="entry name" value="Transglutaminase-like"/>
</dbReference>
<dbReference type="STRING" id="1817867.A3F83_07850"/>
<feature type="signal peptide" evidence="1">
    <location>
        <begin position="1"/>
        <end position="27"/>
    </location>
</feature>
<feature type="chain" id="PRO_5009522753" description="DUF3857 domain-containing protein" evidence="1">
    <location>
        <begin position="28"/>
        <end position="657"/>
    </location>
</feature>
<dbReference type="SUPFAM" id="SSF54001">
    <property type="entry name" value="Cysteine proteinases"/>
    <property type="match status" value="1"/>
</dbReference>
<feature type="domain" description="Transglutaminase-like" evidence="2">
    <location>
        <begin position="282"/>
        <end position="363"/>
    </location>
</feature>
<evidence type="ECO:0000259" key="3">
    <source>
        <dbReference type="Pfam" id="PF12969"/>
    </source>
</evidence>
<comment type="caution">
    <text evidence="4">The sequence shown here is derived from an EMBL/GenBank/DDBJ whole genome shotgun (WGS) entry which is preliminary data.</text>
</comment>
<keyword evidence="1" id="KW-0732">Signal</keyword>
<dbReference type="Gene3D" id="2.60.40.3140">
    <property type="match status" value="1"/>
</dbReference>
<dbReference type="InterPro" id="IPR038765">
    <property type="entry name" value="Papain-like_cys_pep_sf"/>
</dbReference>
<evidence type="ECO:0000259" key="2">
    <source>
        <dbReference type="Pfam" id="PF01841"/>
    </source>
</evidence>
<evidence type="ECO:0000313" key="4">
    <source>
        <dbReference type="EMBL" id="OGG05440.1"/>
    </source>
</evidence>
<protein>
    <recommendedName>
        <fullName evidence="6">DUF3857 domain-containing protein</fullName>
    </recommendedName>
</protein>
<dbReference type="InterPro" id="IPR024618">
    <property type="entry name" value="DUF3857"/>
</dbReference>
<name>A0A1F5YZ13_9BACT</name>
<reference evidence="4 5" key="1">
    <citation type="journal article" date="2016" name="Nat. Commun.">
        <title>Thousands of microbial genomes shed light on interconnected biogeochemical processes in an aquifer system.</title>
        <authorList>
            <person name="Anantharaman K."/>
            <person name="Brown C.T."/>
            <person name="Hug L.A."/>
            <person name="Sharon I."/>
            <person name="Castelle C.J."/>
            <person name="Probst A.J."/>
            <person name="Thomas B.C."/>
            <person name="Singh A."/>
            <person name="Wilkins M.J."/>
            <person name="Karaoz U."/>
            <person name="Brodie E.L."/>
            <person name="Williams K.H."/>
            <person name="Hubbard S.S."/>
            <person name="Banfield J.F."/>
        </authorList>
    </citation>
    <scope>NUCLEOTIDE SEQUENCE [LARGE SCALE GENOMIC DNA]</scope>
</reference>
<dbReference type="Gene3D" id="3.10.620.30">
    <property type="match status" value="1"/>
</dbReference>
<accession>A0A1F5YZ13</accession>
<organism evidence="4 5">
    <name type="scientific">Candidatus Glassbacteria bacterium RIFCSPLOWO2_12_FULL_58_11</name>
    <dbReference type="NCBI Taxonomy" id="1817867"/>
    <lineage>
        <taxon>Bacteria</taxon>
        <taxon>Candidatus Glassiibacteriota</taxon>
    </lineage>
</organism>
<dbReference type="Gene3D" id="2.60.120.1130">
    <property type="match status" value="1"/>
</dbReference>
<dbReference type="EMBL" id="MFIX01000050">
    <property type="protein sequence ID" value="OGG05440.1"/>
    <property type="molecule type" value="Genomic_DNA"/>
</dbReference>
<evidence type="ECO:0008006" key="6">
    <source>
        <dbReference type="Google" id="ProtNLM"/>
    </source>
</evidence>
<evidence type="ECO:0000313" key="5">
    <source>
        <dbReference type="Proteomes" id="UP000179129"/>
    </source>
</evidence>
<feature type="domain" description="DUF3857" evidence="3">
    <location>
        <begin position="66"/>
        <end position="233"/>
    </location>
</feature>
<dbReference type="AlphaFoldDB" id="A0A1F5YZ13"/>
<gene>
    <name evidence="4" type="ORF">A3F83_07850</name>
</gene>
<proteinExistence type="predicted"/>
<evidence type="ECO:0000256" key="1">
    <source>
        <dbReference type="SAM" id="SignalP"/>
    </source>
</evidence>
<sequence>MNTLKRLNRLLTAVLFFQLALIIPAPAGQAGRETLDRLAAAGGLDKYPDANALVVEDRREVTFQADGTFLDRRYELVKVLTETGKNSYGEAGFDYSRQYDAVRIEFARVIKPDGSAVEVPAEMIKDVTHPALAQMNIYDANVRIQMVTFQNLEVGDAIEYAVVDSCFLAPCEGEYDIIDLFQGSDPLLHKRLEINGPDSKPLHHLVKDGKVDFSTAKKNGRTSYVWETHDVPRIVAEPSMPSYLSFAPRLLASTWDSWNQMSKWWYDMTLQYRNQNDSLKAAVAGVTKGMTTDEEKIKAVYHFVAQKIRYMGLGTGKKAGFEPKPATETLSTRYGVCRDVAILMCSMLDDLGIKCYPVLTRATQLVDTEIPTIGFNHAIVALPDGKGGYRYSDPTVENFPELLFTGEGDASMLVCTPDGETIQTSAHSPAGDNMGTISATSRIDESGRLVSEATINTRGIYDVAFRSFVKRYPPQELNNIWQQVVTGVHPGARLLGFSTSDPEDLYTPFGLRFSYEVEDYAIQAGKYLLIKSPISTNSFELILQSFLSAAGLPERQYPLDLGVTLGSSQQENLVLPAGYKVKSLPETVDLESGGLSYKMEYGASTPTESKRGLDVRYEKKFLIDSKELDTQSYLELKKILRSSSRSGRGEIILQKDE</sequence>
<dbReference type="Pfam" id="PF01841">
    <property type="entry name" value="Transglut_core"/>
    <property type="match status" value="1"/>
</dbReference>